<evidence type="ECO:0000259" key="6">
    <source>
        <dbReference type="Pfam" id="PF07980"/>
    </source>
</evidence>
<dbReference type="InterPro" id="IPR033985">
    <property type="entry name" value="SusD-like_N"/>
</dbReference>
<evidence type="ECO:0000259" key="7">
    <source>
        <dbReference type="Pfam" id="PF14322"/>
    </source>
</evidence>
<protein>
    <submittedName>
        <fullName evidence="8">SusD family protein</fullName>
    </submittedName>
</protein>
<gene>
    <name evidence="8" type="ORF">SAMN04488101_11857</name>
</gene>
<dbReference type="STRING" id="475255.SAMN04488101_11857"/>
<dbReference type="InterPro" id="IPR012944">
    <property type="entry name" value="SusD_RagB_dom"/>
</dbReference>
<reference evidence="8 9" key="1">
    <citation type="submission" date="2017-04" db="EMBL/GenBank/DDBJ databases">
        <authorList>
            <person name="Afonso C.L."/>
            <person name="Miller P.J."/>
            <person name="Scott M.A."/>
            <person name="Spackman E."/>
            <person name="Goraichik I."/>
            <person name="Dimitrov K.M."/>
            <person name="Suarez D.L."/>
            <person name="Swayne D.E."/>
        </authorList>
    </citation>
    <scope>NUCLEOTIDE SEQUENCE [LARGE SCALE GENOMIC DNA]</scope>
    <source>
        <strain evidence="8 9">DSM 19625</strain>
    </source>
</reference>
<evidence type="ECO:0000256" key="2">
    <source>
        <dbReference type="ARBA" id="ARBA00006275"/>
    </source>
</evidence>
<evidence type="ECO:0000256" key="3">
    <source>
        <dbReference type="ARBA" id="ARBA00022729"/>
    </source>
</evidence>
<keyword evidence="5" id="KW-0998">Cell outer membrane</keyword>
<sequence>MKKYITLGLLSFTLLLGSCKKFLEESNQNLLRPTTASDLAQTLLGEGFPLTDPFHTYIDVITDDVEANYLNDPFQIAALSRWAPAFLWKKTMFEDMPVSGISGSDSYTTYYSRIKGCNVVLDYLDKVSGSPAEKAKIKGEALFLRGFYYFNLVNLYGKAYGANGSDPDSDLGVPLVLSSDVTRELIKRATVAQVYTQVEKDLLEAHILLSSTSASNIYHPGVGATCLLLSRVYLYSKQWDKSIDYATKALAVKSTLKNLNEVAANPPSGFDGPSPAYQMANALVSPEVYWGYGYDGDYANAPLGAGVPGILFEKAAFTVSAALSDAYGPDDRRNVLYFNYAGQYNQNTGVLNWYKFYGFKYGSLTAIVQNSKAFRVSEAYLNRAEANIQKAFVGNVQGISEALADLNLLRSKRITTSKFQNINITDPAALFEFYKAERRRELCFEDQRWFDLRRWNLPVSHSIQLSATGTDSKSISPGDSEFTLQIPQTATRANSELVQNP</sequence>
<evidence type="ECO:0000256" key="4">
    <source>
        <dbReference type="ARBA" id="ARBA00023136"/>
    </source>
</evidence>
<dbReference type="Gene3D" id="1.25.40.390">
    <property type="match status" value="1"/>
</dbReference>
<dbReference type="SUPFAM" id="SSF48452">
    <property type="entry name" value="TPR-like"/>
    <property type="match status" value="1"/>
</dbReference>
<organism evidence="8 9">
    <name type="scientific">Pedobacter nyackensis</name>
    <dbReference type="NCBI Taxonomy" id="475255"/>
    <lineage>
        <taxon>Bacteria</taxon>
        <taxon>Pseudomonadati</taxon>
        <taxon>Bacteroidota</taxon>
        <taxon>Sphingobacteriia</taxon>
        <taxon>Sphingobacteriales</taxon>
        <taxon>Sphingobacteriaceae</taxon>
        <taxon>Pedobacter</taxon>
    </lineage>
</organism>
<dbReference type="RefSeq" id="WP_084291794.1">
    <property type="nucleotide sequence ID" value="NZ_FWYB01000018.1"/>
</dbReference>
<comment type="subcellular location">
    <subcellularLocation>
        <location evidence="1">Cell outer membrane</location>
    </subcellularLocation>
</comment>
<name>A0A1W2F0F1_9SPHI</name>
<evidence type="ECO:0000313" key="8">
    <source>
        <dbReference type="EMBL" id="SMD15384.1"/>
    </source>
</evidence>
<dbReference type="Proteomes" id="UP000192678">
    <property type="component" value="Unassembled WGS sequence"/>
</dbReference>
<accession>A0A1W2F0F1</accession>
<keyword evidence="9" id="KW-1185">Reference proteome</keyword>
<proteinExistence type="inferred from homology"/>
<comment type="similarity">
    <text evidence="2">Belongs to the SusD family.</text>
</comment>
<dbReference type="OrthoDB" id="1094477at2"/>
<keyword evidence="4" id="KW-0472">Membrane</keyword>
<dbReference type="AlphaFoldDB" id="A0A1W2F0F1"/>
<feature type="domain" description="SusD-like N-terminal" evidence="7">
    <location>
        <begin position="21"/>
        <end position="234"/>
    </location>
</feature>
<evidence type="ECO:0000313" key="9">
    <source>
        <dbReference type="Proteomes" id="UP000192678"/>
    </source>
</evidence>
<feature type="domain" description="RagB/SusD" evidence="6">
    <location>
        <begin position="354"/>
        <end position="501"/>
    </location>
</feature>
<keyword evidence="3" id="KW-0732">Signal</keyword>
<dbReference type="InterPro" id="IPR011990">
    <property type="entry name" value="TPR-like_helical_dom_sf"/>
</dbReference>
<dbReference type="Pfam" id="PF14322">
    <property type="entry name" value="SusD-like_3"/>
    <property type="match status" value="1"/>
</dbReference>
<evidence type="ECO:0000256" key="1">
    <source>
        <dbReference type="ARBA" id="ARBA00004442"/>
    </source>
</evidence>
<dbReference type="PROSITE" id="PS51257">
    <property type="entry name" value="PROKAR_LIPOPROTEIN"/>
    <property type="match status" value="1"/>
</dbReference>
<dbReference type="EMBL" id="FWYB01000018">
    <property type="protein sequence ID" value="SMD15384.1"/>
    <property type="molecule type" value="Genomic_DNA"/>
</dbReference>
<evidence type="ECO:0000256" key="5">
    <source>
        <dbReference type="ARBA" id="ARBA00023237"/>
    </source>
</evidence>
<dbReference type="Pfam" id="PF07980">
    <property type="entry name" value="SusD_RagB"/>
    <property type="match status" value="1"/>
</dbReference>
<dbReference type="GO" id="GO:0009279">
    <property type="term" value="C:cell outer membrane"/>
    <property type="evidence" value="ECO:0007669"/>
    <property type="project" value="UniProtKB-SubCell"/>
</dbReference>